<feature type="domain" description="Glycogen debranching enzyme C-terminal" evidence="1">
    <location>
        <begin position="286"/>
        <end position="346"/>
    </location>
</feature>
<name>A0A956LXW9_UNCEI</name>
<evidence type="ECO:0000313" key="3">
    <source>
        <dbReference type="EMBL" id="MCA9726622.1"/>
    </source>
</evidence>
<dbReference type="PANTHER" id="PTHR10569">
    <property type="entry name" value="GLYCOGEN DEBRANCHING ENZYME"/>
    <property type="match status" value="1"/>
</dbReference>
<accession>A0A956LXW9</accession>
<evidence type="ECO:0000313" key="4">
    <source>
        <dbReference type="Proteomes" id="UP000697710"/>
    </source>
</evidence>
<feature type="domain" description="Glycogen debranching enzyme bacterial and archaeal type N-terminal" evidence="2">
    <location>
        <begin position="20"/>
        <end position="240"/>
    </location>
</feature>
<dbReference type="InterPro" id="IPR008928">
    <property type="entry name" value="6-hairpin_glycosidase_sf"/>
</dbReference>
<dbReference type="Proteomes" id="UP000697710">
    <property type="component" value="Unassembled WGS sequence"/>
</dbReference>
<dbReference type="GO" id="GO:0005980">
    <property type="term" value="P:glycogen catabolic process"/>
    <property type="evidence" value="ECO:0007669"/>
    <property type="project" value="InterPro"/>
</dbReference>
<reference evidence="3" key="2">
    <citation type="journal article" date="2021" name="Microbiome">
        <title>Successional dynamics and alternative stable states in a saline activated sludge microbial community over 9 years.</title>
        <authorList>
            <person name="Wang Y."/>
            <person name="Ye J."/>
            <person name="Ju F."/>
            <person name="Liu L."/>
            <person name="Boyd J.A."/>
            <person name="Deng Y."/>
            <person name="Parks D.H."/>
            <person name="Jiang X."/>
            <person name="Yin X."/>
            <person name="Woodcroft B.J."/>
            <person name="Tyson G.W."/>
            <person name="Hugenholtz P."/>
            <person name="Polz M.F."/>
            <person name="Zhang T."/>
        </authorList>
    </citation>
    <scope>NUCLEOTIDE SEQUENCE</scope>
    <source>
        <strain evidence="3">HKST-UBA01</strain>
    </source>
</reference>
<evidence type="ECO:0000259" key="1">
    <source>
        <dbReference type="Pfam" id="PF06202"/>
    </source>
</evidence>
<dbReference type="Pfam" id="PF12439">
    <property type="entry name" value="GDE_N"/>
    <property type="match status" value="1"/>
</dbReference>
<dbReference type="EMBL" id="JAGQHR010000049">
    <property type="protein sequence ID" value="MCA9726622.1"/>
    <property type="molecule type" value="Genomic_DNA"/>
</dbReference>
<dbReference type="Pfam" id="PF06202">
    <property type="entry name" value="GDE_C"/>
    <property type="match status" value="1"/>
</dbReference>
<protein>
    <submittedName>
        <fullName evidence="3">Glycogen debranching enzyme family protein</fullName>
    </submittedName>
</protein>
<dbReference type="PANTHER" id="PTHR10569:SF2">
    <property type="entry name" value="GLYCOGEN DEBRANCHING ENZYME"/>
    <property type="match status" value="1"/>
</dbReference>
<proteinExistence type="predicted"/>
<dbReference type="InterPro" id="IPR010401">
    <property type="entry name" value="AGL/Gdb1"/>
</dbReference>
<sequence length="351" mass="39863">MSSRLDSESLRDLACSGHLEWLETNGLGGWSSSTLSGMHTRRYHGLFVAALDPPVQRMVLLSRLDETIVQAEERVELGCAQFPGTVHPRGYEHLVAFEQDPFPCFTYEAAGVRLVKTIAALHDRNTVLIDYYVEQASRAFALELRPLLAGRDVHELRRLSRTDVRLQLRHAQFVGDTLQVLVPLVGELEIKVFAPRASFRDEPAWWHDFQYVEEQRRGYDFEEDLWTPGLVSIPAFSGDRFTVMVSLGSFPDVDPASLWQEERTRRETLVAPGIEPDSRVARMVRAADQFVVRRAPRSRTVIAGYPWFSDWGRDAMIALPGLCLVTGRHEDAREIFLTFLDHLSDGQEDLA</sequence>
<dbReference type="AlphaFoldDB" id="A0A956LXW9"/>
<gene>
    <name evidence="3" type="ORF">KC729_03000</name>
</gene>
<dbReference type="SUPFAM" id="SSF48208">
    <property type="entry name" value="Six-hairpin glycosidases"/>
    <property type="match status" value="1"/>
</dbReference>
<evidence type="ECO:0000259" key="2">
    <source>
        <dbReference type="Pfam" id="PF12439"/>
    </source>
</evidence>
<reference evidence="3" key="1">
    <citation type="submission" date="2020-04" db="EMBL/GenBank/DDBJ databases">
        <authorList>
            <person name="Zhang T."/>
        </authorList>
    </citation>
    <scope>NUCLEOTIDE SEQUENCE</scope>
    <source>
        <strain evidence="3">HKST-UBA01</strain>
    </source>
</reference>
<comment type="caution">
    <text evidence="3">The sequence shown here is derived from an EMBL/GenBank/DDBJ whole genome shotgun (WGS) entry which is preliminary data.</text>
</comment>
<dbReference type="InterPro" id="IPR024742">
    <property type="entry name" value="Glycogen_debranch_N"/>
</dbReference>
<organism evidence="3 4">
    <name type="scientific">Eiseniibacteriota bacterium</name>
    <dbReference type="NCBI Taxonomy" id="2212470"/>
    <lineage>
        <taxon>Bacteria</taxon>
        <taxon>Candidatus Eiseniibacteriota</taxon>
    </lineage>
</organism>
<dbReference type="GO" id="GO:0004134">
    <property type="term" value="F:4-alpha-glucanotransferase activity"/>
    <property type="evidence" value="ECO:0007669"/>
    <property type="project" value="InterPro"/>
</dbReference>
<dbReference type="InterPro" id="IPR032790">
    <property type="entry name" value="GDE_C"/>
</dbReference>
<dbReference type="GO" id="GO:0004135">
    <property type="term" value="F:amylo-alpha-1,6-glucosidase activity"/>
    <property type="evidence" value="ECO:0007669"/>
    <property type="project" value="InterPro"/>
</dbReference>